<dbReference type="InParanoid" id="A0A0D0B3K3"/>
<keyword evidence="2" id="KW-1185">Reference proteome</keyword>
<reference evidence="2" key="2">
    <citation type="submission" date="2015-01" db="EMBL/GenBank/DDBJ databases">
        <title>Evolutionary Origins and Diversification of the Mycorrhizal Mutualists.</title>
        <authorList>
            <consortium name="DOE Joint Genome Institute"/>
            <consortium name="Mycorrhizal Genomics Consortium"/>
            <person name="Kohler A."/>
            <person name="Kuo A."/>
            <person name="Nagy L.G."/>
            <person name="Floudas D."/>
            <person name="Copeland A."/>
            <person name="Barry K.W."/>
            <person name="Cichocki N."/>
            <person name="Veneault-Fourrey C."/>
            <person name="LaButti K."/>
            <person name="Lindquist E.A."/>
            <person name="Lipzen A."/>
            <person name="Lundell T."/>
            <person name="Morin E."/>
            <person name="Murat C."/>
            <person name="Riley R."/>
            <person name="Ohm R."/>
            <person name="Sun H."/>
            <person name="Tunlid A."/>
            <person name="Henrissat B."/>
            <person name="Grigoriev I.V."/>
            <person name="Hibbett D.S."/>
            <person name="Martin F."/>
        </authorList>
    </citation>
    <scope>NUCLEOTIDE SEQUENCE [LARGE SCALE GENOMIC DNA]</scope>
    <source>
        <strain evidence="2">UH-Slu-Lm8-n1</strain>
    </source>
</reference>
<organism evidence="1 2">
    <name type="scientific">Suillus luteus UH-Slu-Lm8-n1</name>
    <dbReference type="NCBI Taxonomy" id="930992"/>
    <lineage>
        <taxon>Eukaryota</taxon>
        <taxon>Fungi</taxon>
        <taxon>Dikarya</taxon>
        <taxon>Basidiomycota</taxon>
        <taxon>Agaricomycotina</taxon>
        <taxon>Agaricomycetes</taxon>
        <taxon>Agaricomycetidae</taxon>
        <taxon>Boletales</taxon>
        <taxon>Suillineae</taxon>
        <taxon>Suillaceae</taxon>
        <taxon>Suillus</taxon>
    </lineage>
</organism>
<protein>
    <submittedName>
        <fullName evidence="1">Uncharacterized protein</fullName>
    </submittedName>
</protein>
<dbReference type="HOGENOM" id="CLU_2656086_0_0_1"/>
<dbReference type="Proteomes" id="UP000054485">
    <property type="component" value="Unassembled WGS sequence"/>
</dbReference>
<accession>A0A0D0B3K3</accession>
<sequence length="76" mass="8291">MHHVELLPQTSFNLGAYMPIICSVQLPPVLGAKVLYHTIIPIVGTSATAERGLKCQKKLVEVMDYTAPRAADGEQE</sequence>
<dbReference type="EMBL" id="KN835281">
    <property type="protein sequence ID" value="KIK41052.1"/>
    <property type="molecule type" value="Genomic_DNA"/>
</dbReference>
<name>A0A0D0B3K3_9AGAM</name>
<dbReference type="AlphaFoldDB" id="A0A0D0B3K3"/>
<evidence type="ECO:0000313" key="2">
    <source>
        <dbReference type="Proteomes" id="UP000054485"/>
    </source>
</evidence>
<reference evidence="1 2" key="1">
    <citation type="submission" date="2014-04" db="EMBL/GenBank/DDBJ databases">
        <authorList>
            <consortium name="DOE Joint Genome Institute"/>
            <person name="Kuo A."/>
            <person name="Ruytinx J."/>
            <person name="Rineau F."/>
            <person name="Colpaert J."/>
            <person name="Kohler A."/>
            <person name="Nagy L.G."/>
            <person name="Floudas D."/>
            <person name="Copeland A."/>
            <person name="Barry K.W."/>
            <person name="Cichocki N."/>
            <person name="Veneault-Fourrey C."/>
            <person name="LaButti K."/>
            <person name="Lindquist E.A."/>
            <person name="Lipzen A."/>
            <person name="Lundell T."/>
            <person name="Morin E."/>
            <person name="Murat C."/>
            <person name="Sun H."/>
            <person name="Tunlid A."/>
            <person name="Henrissat B."/>
            <person name="Grigoriev I.V."/>
            <person name="Hibbett D.S."/>
            <person name="Martin F."/>
            <person name="Nordberg H.P."/>
            <person name="Cantor M.N."/>
            <person name="Hua S.X."/>
        </authorList>
    </citation>
    <scope>NUCLEOTIDE SEQUENCE [LARGE SCALE GENOMIC DNA]</scope>
    <source>
        <strain evidence="1 2">UH-Slu-Lm8-n1</strain>
    </source>
</reference>
<proteinExistence type="predicted"/>
<gene>
    <name evidence="1" type="ORF">CY34DRAFT_806537</name>
</gene>
<evidence type="ECO:0000313" key="1">
    <source>
        <dbReference type="EMBL" id="KIK41052.1"/>
    </source>
</evidence>